<proteinExistence type="predicted"/>
<keyword evidence="3" id="KW-1185">Reference proteome</keyword>
<organism evidence="2 3">
    <name type="scientific">Skermanella aerolata</name>
    <dbReference type="NCBI Taxonomy" id="393310"/>
    <lineage>
        <taxon>Bacteria</taxon>
        <taxon>Pseudomonadati</taxon>
        <taxon>Pseudomonadota</taxon>
        <taxon>Alphaproteobacteria</taxon>
        <taxon>Rhodospirillales</taxon>
        <taxon>Azospirillaceae</taxon>
        <taxon>Skermanella</taxon>
    </lineage>
</organism>
<reference evidence="2 3" key="1">
    <citation type="submission" date="2019-07" db="EMBL/GenBank/DDBJ databases">
        <title>Whole genome shotgun sequence of Skermanella aerolata NBRC 106429.</title>
        <authorList>
            <person name="Hosoyama A."/>
            <person name="Uohara A."/>
            <person name="Ohji S."/>
            <person name="Ichikawa N."/>
        </authorList>
    </citation>
    <scope>NUCLEOTIDE SEQUENCE [LARGE SCALE GENOMIC DNA]</scope>
    <source>
        <strain evidence="2 3">NBRC 106429</strain>
    </source>
</reference>
<sequence length="78" mass="9200">MLPALPQIIDERFVDRHAIHVQNHMPRDLGLQMGLALQQPDRDKEKIEKPLPDQLKKRLEQQISPNQRTIQIDTDRDQ</sequence>
<feature type="compositionally biased region" description="Polar residues" evidence="1">
    <location>
        <begin position="61"/>
        <end position="72"/>
    </location>
</feature>
<evidence type="ECO:0000256" key="1">
    <source>
        <dbReference type="SAM" id="MobiDB-lite"/>
    </source>
</evidence>
<evidence type="ECO:0000313" key="3">
    <source>
        <dbReference type="Proteomes" id="UP000321523"/>
    </source>
</evidence>
<comment type="caution">
    <text evidence="2">The sequence shown here is derived from an EMBL/GenBank/DDBJ whole genome shotgun (WGS) entry which is preliminary data.</text>
</comment>
<evidence type="ECO:0000313" key="2">
    <source>
        <dbReference type="EMBL" id="GEO38391.1"/>
    </source>
</evidence>
<feature type="region of interest" description="Disordered" evidence="1">
    <location>
        <begin position="59"/>
        <end position="78"/>
    </location>
</feature>
<dbReference type="EMBL" id="BJYZ01000010">
    <property type="protein sequence ID" value="GEO38391.1"/>
    <property type="molecule type" value="Genomic_DNA"/>
</dbReference>
<dbReference type="Proteomes" id="UP000321523">
    <property type="component" value="Unassembled WGS sequence"/>
</dbReference>
<accession>A0A512DPJ0</accession>
<protein>
    <submittedName>
        <fullName evidence="2">Uncharacterized protein</fullName>
    </submittedName>
</protein>
<name>A0A512DPJ0_9PROT</name>
<dbReference type="AlphaFoldDB" id="A0A512DPJ0"/>
<gene>
    <name evidence="2" type="ORF">SAE02_25390</name>
</gene>